<sequence length="138" mass="14243">MTSPSMFTFTHPTTRPFFSLSSLSFCASDSSGTFLVPASEALSLGWLNRLFILKVLMGGHPTTPKLCGCPEATVPGDVVAVGVTSALALLLAAVAAAPAAGEDDDTEESGDRAPGCRSLAVRIRHGAGDEGCCFLDPR</sequence>
<reference evidence="1" key="1">
    <citation type="submission" date="2014-09" db="EMBL/GenBank/DDBJ databases">
        <authorList>
            <person name="Magalhaes I.L.F."/>
            <person name="Oliveira U."/>
            <person name="Santos F.R."/>
            <person name="Vidigal T.H.D.A."/>
            <person name="Brescovit A.D."/>
            <person name="Santos A.J."/>
        </authorList>
    </citation>
    <scope>NUCLEOTIDE SEQUENCE</scope>
    <source>
        <tissue evidence="1">Shoot tissue taken approximately 20 cm above the soil surface</tissue>
    </source>
</reference>
<reference evidence="1" key="2">
    <citation type="journal article" date="2015" name="Data Brief">
        <title>Shoot transcriptome of the giant reed, Arundo donax.</title>
        <authorList>
            <person name="Barrero R.A."/>
            <person name="Guerrero F.D."/>
            <person name="Moolhuijzen P."/>
            <person name="Goolsby J.A."/>
            <person name="Tidwell J."/>
            <person name="Bellgard S.E."/>
            <person name="Bellgard M.I."/>
        </authorList>
    </citation>
    <scope>NUCLEOTIDE SEQUENCE</scope>
    <source>
        <tissue evidence="1">Shoot tissue taken approximately 20 cm above the soil surface</tissue>
    </source>
</reference>
<protein>
    <submittedName>
        <fullName evidence="1">Uncharacterized protein</fullName>
    </submittedName>
</protein>
<proteinExistence type="predicted"/>
<dbReference type="EMBL" id="GBRH01204169">
    <property type="protein sequence ID" value="JAD93726.1"/>
    <property type="molecule type" value="Transcribed_RNA"/>
</dbReference>
<name>A0A0A9E120_ARUDO</name>
<evidence type="ECO:0000313" key="1">
    <source>
        <dbReference type="EMBL" id="JAD93726.1"/>
    </source>
</evidence>
<accession>A0A0A9E120</accession>
<organism evidence="1">
    <name type="scientific">Arundo donax</name>
    <name type="common">Giant reed</name>
    <name type="synonym">Donax arundinaceus</name>
    <dbReference type="NCBI Taxonomy" id="35708"/>
    <lineage>
        <taxon>Eukaryota</taxon>
        <taxon>Viridiplantae</taxon>
        <taxon>Streptophyta</taxon>
        <taxon>Embryophyta</taxon>
        <taxon>Tracheophyta</taxon>
        <taxon>Spermatophyta</taxon>
        <taxon>Magnoliopsida</taxon>
        <taxon>Liliopsida</taxon>
        <taxon>Poales</taxon>
        <taxon>Poaceae</taxon>
        <taxon>PACMAD clade</taxon>
        <taxon>Arundinoideae</taxon>
        <taxon>Arundineae</taxon>
        <taxon>Arundo</taxon>
    </lineage>
</organism>
<dbReference type="AlphaFoldDB" id="A0A0A9E120"/>